<comment type="caution">
    <text evidence="2">The sequence shown here is derived from an EMBL/GenBank/DDBJ whole genome shotgun (WGS) entry which is preliminary data.</text>
</comment>
<keyword evidence="1" id="KW-1133">Transmembrane helix</keyword>
<evidence type="ECO:0000313" key="3">
    <source>
        <dbReference type="Proteomes" id="UP000078046"/>
    </source>
</evidence>
<protein>
    <submittedName>
        <fullName evidence="2">Uncharacterized protein</fullName>
    </submittedName>
</protein>
<feature type="transmembrane region" description="Helical" evidence="1">
    <location>
        <begin position="44"/>
        <end position="62"/>
    </location>
</feature>
<accession>A0A177ARW2</accession>
<sequence length="81" mass="9536">MIKKSLLRGAADLLVYLTKQSENKEISKEMKIIKYLKQYMSNDIKSLILFIIYGYFTFWIDYSSTVRVPENDGQMIKNGIF</sequence>
<keyword evidence="3" id="KW-1185">Reference proteome</keyword>
<name>A0A177ARW2_9BILA</name>
<dbReference type="AlphaFoldDB" id="A0A177ARW2"/>
<reference evidence="2 3" key="1">
    <citation type="submission" date="2016-04" db="EMBL/GenBank/DDBJ databases">
        <title>The genome of Intoshia linei affirms orthonectids as highly simplified spiralians.</title>
        <authorList>
            <person name="Mikhailov K.V."/>
            <person name="Slusarev G.S."/>
            <person name="Nikitin M.A."/>
            <person name="Logacheva M.D."/>
            <person name="Penin A."/>
            <person name="Aleoshin V."/>
            <person name="Panchin Y.V."/>
        </authorList>
    </citation>
    <scope>NUCLEOTIDE SEQUENCE [LARGE SCALE GENOMIC DNA]</scope>
    <source>
        <strain evidence="2">Intl2013</strain>
        <tissue evidence="2">Whole animal</tissue>
    </source>
</reference>
<dbReference type="EMBL" id="LWCA01001658">
    <property type="protein sequence ID" value="OAF64715.1"/>
    <property type="molecule type" value="Genomic_DNA"/>
</dbReference>
<dbReference type="Proteomes" id="UP000078046">
    <property type="component" value="Unassembled WGS sequence"/>
</dbReference>
<evidence type="ECO:0000256" key="1">
    <source>
        <dbReference type="SAM" id="Phobius"/>
    </source>
</evidence>
<keyword evidence="1" id="KW-0472">Membrane</keyword>
<keyword evidence="1" id="KW-0812">Transmembrane</keyword>
<gene>
    <name evidence="2" type="ORF">A3Q56_07576</name>
</gene>
<organism evidence="2 3">
    <name type="scientific">Intoshia linei</name>
    <dbReference type="NCBI Taxonomy" id="1819745"/>
    <lineage>
        <taxon>Eukaryota</taxon>
        <taxon>Metazoa</taxon>
        <taxon>Spiralia</taxon>
        <taxon>Lophotrochozoa</taxon>
        <taxon>Mesozoa</taxon>
        <taxon>Orthonectida</taxon>
        <taxon>Rhopaluridae</taxon>
        <taxon>Intoshia</taxon>
    </lineage>
</organism>
<evidence type="ECO:0000313" key="2">
    <source>
        <dbReference type="EMBL" id="OAF64715.1"/>
    </source>
</evidence>
<proteinExistence type="predicted"/>